<sequence>MMSSTSSLLTLPAVDEPLELTNIAPVLDPKIPFFKYLDMLTIISQNALSLRQQAYEIFLALNPHFSYAPSSTACNLNMRQRPVKVNKKIENLLKSSMILLQRYYLIIQVSLPKLPSFRRRTHGNSLKPYEVRAAGYQDDLKQYQEEGGLLYLQACFVRAKTAKRDLHNPIKPSVQVAGGAGVLPYPSSDGQTVAKALTPFAKSVPAAKSSDKKFPEPCTSSASTATPPVVVMVENSPKTKDHSSVMVAAAKRSPKTKDPLCVPFPVVVVNEQAPNTKEQLSVHSVIVKSTSSSSRPPSRCSSRCKKHAPEAQVEVKVKVEMTSTTTDTAATTSPPATAGEPTLPSPSVPAALTSTALWKLEKDLERLQKAEATMKEQITQTAHIRARASKSTLTAIPTTAAPSTSTTTPVVLTVAALAQLPTATPPTATSTPLHSSLPAAPSAVTSTPVHSTPATVNVRPSTVVIPANTTKVEQPKRTAKTGAIVVPSMTLTAPTPTGTPSTSHNPLTTRGTTSYNPPKETAKSTNKRLSPATGAIKGSGVVRKLIRQYETPSSASSISTQSERPDLQLNRKKKPTTTSAVTTSLTTPAGAPAKAANGLKTGKLTTSTLLVATSSKTGAGSTTTEGAGVGTGLLSRTRMDALPDLGDKQSREPVPASGVKTRPGQNTPTRNRGSIRADNNSNNGLTQPIIPPVVNTSASSASYALSKARSAIAKSALILENHQKTTLTQEQLRDQASSKPRTAAEAVKNSYLLGSQTKAAAGVDKQSPLQVPAQRQHSQTTTPTLNGDDFWNNRPPPLSQTRKVASSSVNTAISTTSVATVFRAGAENKPVVPLRDPTFTPSKPPLEARPAAAIISEVNLSNRSSPISKSSNAKSSQESINSWRRDVPVPASASFSPHTYNQGEHISTSAGSITNQPAADWHNEADYEDNDEEEDGLSHVDLIRIPTTSSGHSSATATTSFSASHPLGSDRFKPRHRPSLSSVLVQEKEQQETPKEDGKEVKKNSSGYTPDPDESDTDSANLQILEVPPTRDAQAWMRARERELEHEREEEDEEEGSQLEEDGGDDGSEDGYGGYSQLEQGRRHDGKYSIRRVDTSSQRQTAISSQPKPTHVRFDGHRNSQSSPRVQGQLHEGKQELNETPVKSGAPCFTQPFKPEHHPPIQHSSFSNIHHHVSQHEPRHTRHYAPTISSTSTRSIRQPSLAHSISPASSAFASFKCTPAPSTMAPSIKSFATGSTTTLEPPKSYPPSFTSIAVTNAAAPPSHYPTQGQADDGTTDTLSVAVRNIRAREARVINSLVELFPGTRLRQMNTQSADSLIGYGLYYGQEQQQNQQQNQQQQQYH</sequence>
<feature type="compositionally biased region" description="Acidic residues" evidence="1">
    <location>
        <begin position="1048"/>
        <end position="1069"/>
    </location>
</feature>
<protein>
    <submittedName>
        <fullName evidence="2">Uncharacterized protein</fullName>
    </submittedName>
</protein>
<dbReference type="Proteomes" id="UP000078512">
    <property type="component" value="Unassembled WGS sequence"/>
</dbReference>
<feature type="region of interest" description="Disordered" evidence="1">
    <location>
        <begin position="423"/>
        <end position="455"/>
    </location>
</feature>
<feature type="region of interest" description="Disordered" evidence="1">
    <location>
        <begin position="490"/>
        <end position="536"/>
    </location>
</feature>
<feature type="compositionally biased region" description="Low complexity" evidence="1">
    <location>
        <begin position="576"/>
        <end position="589"/>
    </location>
</feature>
<feature type="compositionally biased region" description="Basic and acidic residues" evidence="1">
    <location>
        <begin position="1080"/>
        <end position="1094"/>
    </location>
</feature>
<feature type="compositionally biased region" description="Basic and acidic residues" evidence="1">
    <location>
        <begin position="1038"/>
        <end position="1047"/>
    </location>
</feature>
<evidence type="ECO:0000256" key="1">
    <source>
        <dbReference type="SAM" id="MobiDB-lite"/>
    </source>
</evidence>
<feature type="region of interest" description="Disordered" evidence="1">
    <location>
        <begin position="947"/>
        <end position="1130"/>
    </location>
</feature>
<feature type="region of interest" description="Disordered" evidence="1">
    <location>
        <begin position="323"/>
        <end position="346"/>
    </location>
</feature>
<feature type="compositionally biased region" description="Polar residues" evidence="1">
    <location>
        <begin position="443"/>
        <end position="455"/>
    </location>
</feature>
<feature type="compositionally biased region" description="Low complexity" evidence="1">
    <location>
        <begin position="490"/>
        <end position="503"/>
    </location>
</feature>
<feature type="region of interest" description="Disordered" evidence="1">
    <location>
        <begin position="287"/>
        <end position="307"/>
    </location>
</feature>
<reference evidence="2 3" key="1">
    <citation type="submission" date="2016-05" db="EMBL/GenBank/DDBJ databases">
        <title>Genome sequencing reveals origins of a unique bacterial endosymbiosis in the earliest lineages of terrestrial Fungi.</title>
        <authorList>
            <consortium name="DOE Joint Genome Institute"/>
            <person name="Uehling J."/>
            <person name="Gryganskyi A."/>
            <person name="Hameed K."/>
            <person name="Tschaplinski T."/>
            <person name="Misztal P."/>
            <person name="Wu S."/>
            <person name="Desiro A."/>
            <person name="Vande Pol N."/>
            <person name="Du Z.-Y."/>
            <person name="Zienkiewicz A."/>
            <person name="Zienkiewicz K."/>
            <person name="Morin E."/>
            <person name="Tisserant E."/>
            <person name="Splivallo R."/>
            <person name="Hainaut M."/>
            <person name="Henrissat B."/>
            <person name="Ohm R."/>
            <person name="Kuo A."/>
            <person name="Yan J."/>
            <person name="Lipzen A."/>
            <person name="Nolan M."/>
            <person name="Labutti K."/>
            <person name="Barry K."/>
            <person name="Goldstein A."/>
            <person name="Labbe J."/>
            <person name="Schadt C."/>
            <person name="Tuskan G."/>
            <person name="Grigoriev I."/>
            <person name="Martin F."/>
            <person name="Vilgalys R."/>
            <person name="Bonito G."/>
        </authorList>
    </citation>
    <scope>NUCLEOTIDE SEQUENCE [LARGE SCALE GENOMIC DNA]</scope>
    <source>
        <strain evidence="2 3">AG-77</strain>
    </source>
</reference>
<feature type="region of interest" description="Disordered" evidence="1">
    <location>
        <begin position="550"/>
        <end position="598"/>
    </location>
</feature>
<keyword evidence="3" id="KW-1185">Reference proteome</keyword>
<organism evidence="2 3">
    <name type="scientific">Linnemannia elongata AG-77</name>
    <dbReference type="NCBI Taxonomy" id="1314771"/>
    <lineage>
        <taxon>Eukaryota</taxon>
        <taxon>Fungi</taxon>
        <taxon>Fungi incertae sedis</taxon>
        <taxon>Mucoromycota</taxon>
        <taxon>Mortierellomycotina</taxon>
        <taxon>Mortierellomycetes</taxon>
        <taxon>Mortierellales</taxon>
        <taxon>Mortierellaceae</taxon>
        <taxon>Linnemannia</taxon>
    </lineage>
</organism>
<evidence type="ECO:0000313" key="3">
    <source>
        <dbReference type="Proteomes" id="UP000078512"/>
    </source>
</evidence>
<feature type="compositionally biased region" description="Polar residues" evidence="1">
    <location>
        <begin position="663"/>
        <end position="686"/>
    </location>
</feature>
<feature type="compositionally biased region" description="Low complexity" evidence="1">
    <location>
        <begin position="423"/>
        <end position="438"/>
    </location>
</feature>
<feature type="compositionally biased region" description="Low complexity" evidence="1">
    <location>
        <begin position="323"/>
        <end position="338"/>
    </location>
</feature>
<dbReference type="EMBL" id="KV442019">
    <property type="protein sequence ID" value="OAQ33835.1"/>
    <property type="molecule type" value="Genomic_DNA"/>
</dbReference>
<feature type="compositionally biased region" description="Low complexity" evidence="1">
    <location>
        <begin position="553"/>
        <end position="562"/>
    </location>
</feature>
<evidence type="ECO:0000313" key="2">
    <source>
        <dbReference type="EMBL" id="OAQ33835.1"/>
    </source>
</evidence>
<feature type="compositionally biased region" description="Low complexity" evidence="1">
    <location>
        <begin position="287"/>
        <end position="301"/>
    </location>
</feature>
<dbReference type="OrthoDB" id="2433870at2759"/>
<gene>
    <name evidence="2" type="ORF">K457DRAFT_886278</name>
</gene>
<feature type="compositionally biased region" description="Low complexity" evidence="1">
    <location>
        <begin position="947"/>
        <end position="964"/>
    </location>
</feature>
<feature type="compositionally biased region" description="Basic and acidic residues" evidence="1">
    <location>
        <begin position="986"/>
        <end position="1003"/>
    </location>
</feature>
<accession>A0A197K8L4</accession>
<feature type="region of interest" description="Disordered" evidence="1">
    <location>
        <begin position="861"/>
        <end position="881"/>
    </location>
</feature>
<feature type="compositionally biased region" description="Polar residues" evidence="1">
    <location>
        <begin position="767"/>
        <end position="785"/>
    </location>
</feature>
<feature type="compositionally biased region" description="Polar residues" evidence="1">
    <location>
        <begin position="1095"/>
        <end position="1108"/>
    </location>
</feature>
<feature type="region of interest" description="Disordered" evidence="1">
    <location>
        <begin position="894"/>
        <end position="916"/>
    </location>
</feature>
<proteinExistence type="predicted"/>
<feature type="region of interest" description="Disordered" evidence="1">
    <location>
        <begin position="762"/>
        <end position="806"/>
    </location>
</feature>
<feature type="region of interest" description="Disordered" evidence="1">
    <location>
        <begin position="643"/>
        <end position="693"/>
    </location>
</feature>
<name>A0A197K8L4_9FUNG</name>
<feature type="compositionally biased region" description="Polar residues" evidence="1">
    <location>
        <begin position="504"/>
        <end position="516"/>
    </location>
</feature>